<feature type="non-terminal residue" evidence="1">
    <location>
        <position position="61"/>
    </location>
</feature>
<evidence type="ECO:0000313" key="1">
    <source>
        <dbReference type="EMBL" id="KNC71426.1"/>
    </source>
</evidence>
<dbReference type="EMBL" id="KQ248834">
    <property type="protein sequence ID" value="KNC71426.1"/>
    <property type="molecule type" value="Genomic_DNA"/>
</dbReference>
<dbReference type="Proteomes" id="UP000054560">
    <property type="component" value="Unassembled WGS sequence"/>
</dbReference>
<protein>
    <submittedName>
        <fullName evidence="1">Uncharacterized protein</fullName>
    </submittedName>
</protein>
<sequence length="61" mass="6759">MSNRLKFAKYIVDRLSIYSTANASASSRSLEGQSLGAELQEACMDMLARYTFSSCKSDVVR</sequence>
<proteinExistence type="predicted"/>
<organism evidence="1 2">
    <name type="scientific">Sphaeroforma arctica JP610</name>
    <dbReference type="NCBI Taxonomy" id="667725"/>
    <lineage>
        <taxon>Eukaryota</taxon>
        <taxon>Ichthyosporea</taxon>
        <taxon>Ichthyophonida</taxon>
        <taxon>Sphaeroforma</taxon>
    </lineage>
</organism>
<dbReference type="GeneID" id="25916538"/>
<accession>A0A0L0F484</accession>
<dbReference type="RefSeq" id="XP_014145328.1">
    <property type="nucleotide sequence ID" value="XM_014289853.1"/>
</dbReference>
<evidence type="ECO:0000313" key="2">
    <source>
        <dbReference type="Proteomes" id="UP000054560"/>
    </source>
</evidence>
<keyword evidence="2" id="KW-1185">Reference proteome</keyword>
<name>A0A0L0F484_9EUKA</name>
<reference evidence="1 2" key="1">
    <citation type="submission" date="2011-02" db="EMBL/GenBank/DDBJ databases">
        <title>The Genome Sequence of Sphaeroforma arctica JP610.</title>
        <authorList>
            <consortium name="The Broad Institute Genome Sequencing Platform"/>
            <person name="Russ C."/>
            <person name="Cuomo C."/>
            <person name="Young S.K."/>
            <person name="Zeng Q."/>
            <person name="Gargeya S."/>
            <person name="Alvarado L."/>
            <person name="Berlin A."/>
            <person name="Chapman S.B."/>
            <person name="Chen Z."/>
            <person name="Freedman E."/>
            <person name="Gellesch M."/>
            <person name="Goldberg J."/>
            <person name="Griggs A."/>
            <person name="Gujja S."/>
            <person name="Heilman E."/>
            <person name="Heiman D."/>
            <person name="Howarth C."/>
            <person name="Mehta T."/>
            <person name="Neiman D."/>
            <person name="Pearson M."/>
            <person name="Roberts A."/>
            <person name="Saif S."/>
            <person name="Shea T."/>
            <person name="Shenoy N."/>
            <person name="Sisk P."/>
            <person name="Stolte C."/>
            <person name="Sykes S."/>
            <person name="White J."/>
            <person name="Yandava C."/>
            <person name="Burger G."/>
            <person name="Gray M.W."/>
            <person name="Holland P.W.H."/>
            <person name="King N."/>
            <person name="Lang F.B.F."/>
            <person name="Roger A.J."/>
            <person name="Ruiz-Trillo I."/>
            <person name="Haas B."/>
            <person name="Nusbaum C."/>
            <person name="Birren B."/>
        </authorList>
    </citation>
    <scope>NUCLEOTIDE SEQUENCE [LARGE SCALE GENOMIC DNA]</scope>
    <source>
        <strain evidence="1 2">JP610</strain>
    </source>
</reference>
<gene>
    <name evidence="1" type="ORF">SARC_16034</name>
</gene>
<dbReference type="AlphaFoldDB" id="A0A0L0F484"/>